<evidence type="ECO:0000259" key="5">
    <source>
        <dbReference type="PROSITE" id="PS50125"/>
    </source>
</evidence>
<keyword evidence="3" id="KW-0812">Transmembrane</keyword>
<name>A0A914VZQ8_9BILA</name>
<evidence type="ECO:0000256" key="3">
    <source>
        <dbReference type="SAM" id="Phobius"/>
    </source>
</evidence>
<dbReference type="PANTHER" id="PTHR45655">
    <property type="entry name" value="GUANYLATE CYCLASE SOLUBLE SUBUNIT BETA-2"/>
    <property type="match status" value="1"/>
</dbReference>
<dbReference type="Gene3D" id="3.30.70.1230">
    <property type="entry name" value="Nucleotide cyclase"/>
    <property type="match status" value="1"/>
</dbReference>
<dbReference type="GO" id="GO:0070482">
    <property type="term" value="P:response to oxygen levels"/>
    <property type="evidence" value="ECO:0007669"/>
    <property type="project" value="TreeGrafter"/>
</dbReference>
<feature type="signal peptide" evidence="4">
    <location>
        <begin position="1"/>
        <end position="22"/>
    </location>
</feature>
<feature type="transmembrane region" description="Helical" evidence="3">
    <location>
        <begin position="297"/>
        <end position="320"/>
    </location>
</feature>
<reference evidence="7" key="1">
    <citation type="submission" date="2022-11" db="UniProtKB">
        <authorList>
            <consortium name="WormBaseParasite"/>
        </authorList>
    </citation>
    <scope>IDENTIFICATION</scope>
</reference>
<dbReference type="AlphaFoldDB" id="A0A914VZQ8"/>
<dbReference type="SUPFAM" id="SSF55073">
    <property type="entry name" value="Nucleotide cyclase"/>
    <property type="match status" value="1"/>
</dbReference>
<keyword evidence="2" id="KW-0456">Lyase</keyword>
<evidence type="ECO:0000256" key="1">
    <source>
        <dbReference type="ARBA" id="ARBA00001436"/>
    </source>
</evidence>
<dbReference type="Proteomes" id="UP000887566">
    <property type="component" value="Unplaced"/>
</dbReference>
<dbReference type="InterPro" id="IPR013587">
    <property type="entry name" value="Nitrate/nitrite_sensing"/>
</dbReference>
<dbReference type="Pfam" id="PF08376">
    <property type="entry name" value="NIT"/>
    <property type="match status" value="1"/>
</dbReference>
<evidence type="ECO:0000256" key="2">
    <source>
        <dbReference type="ARBA" id="ARBA00023239"/>
    </source>
</evidence>
<dbReference type="WBParaSite" id="PSAMB.scaffold2901size20664.g19553.t1">
    <property type="protein sequence ID" value="PSAMB.scaffold2901size20664.g19553.t1"/>
    <property type="gene ID" value="PSAMB.scaffold2901size20664.g19553"/>
</dbReference>
<keyword evidence="4" id="KW-0732">Signal</keyword>
<organism evidence="6 7">
    <name type="scientific">Plectus sambesii</name>
    <dbReference type="NCBI Taxonomy" id="2011161"/>
    <lineage>
        <taxon>Eukaryota</taxon>
        <taxon>Metazoa</taxon>
        <taxon>Ecdysozoa</taxon>
        <taxon>Nematoda</taxon>
        <taxon>Chromadorea</taxon>
        <taxon>Plectida</taxon>
        <taxon>Plectina</taxon>
        <taxon>Plectoidea</taxon>
        <taxon>Plectidae</taxon>
        <taxon>Plectus</taxon>
    </lineage>
</organism>
<dbReference type="GO" id="GO:0019934">
    <property type="term" value="P:cGMP-mediated signaling"/>
    <property type="evidence" value="ECO:0007669"/>
    <property type="project" value="TreeGrafter"/>
</dbReference>
<protein>
    <submittedName>
        <fullName evidence="7">Guanylate cyclase domain-containing protein</fullName>
    </submittedName>
</protein>
<keyword evidence="6" id="KW-1185">Reference proteome</keyword>
<dbReference type="PANTHER" id="PTHR45655:SF13">
    <property type="entry name" value="SOLUBLE GUANYLATE CYCLASE GCY-32-RELATED"/>
    <property type="match status" value="1"/>
</dbReference>
<evidence type="ECO:0000313" key="7">
    <source>
        <dbReference type="WBParaSite" id="PSAMB.scaffold2901size20664.g19553.t1"/>
    </source>
</evidence>
<feature type="domain" description="Guanylate cyclase" evidence="5">
    <location>
        <begin position="383"/>
        <end position="513"/>
    </location>
</feature>
<dbReference type="GO" id="GO:0004383">
    <property type="term" value="F:guanylate cyclase activity"/>
    <property type="evidence" value="ECO:0007669"/>
    <property type="project" value="UniProtKB-EC"/>
</dbReference>
<keyword evidence="3" id="KW-1133">Transmembrane helix</keyword>
<dbReference type="CDD" id="cd07302">
    <property type="entry name" value="CHD"/>
    <property type="match status" value="1"/>
</dbReference>
<dbReference type="InterPro" id="IPR029787">
    <property type="entry name" value="Nucleotide_cyclase"/>
</dbReference>
<dbReference type="PROSITE" id="PS50125">
    <property type="entry name" value="GUANYLATE_CYCLASE_2"/>
    <property type="match status" value="1"/>
</dbReference>
<sequence>MIILVAPPLIAVALLAAVGVIASVDRRSEAMVLVTNLRRAEFVRALLTALQRERGTTCIHLEMNRLRSTTFNDQLENYRNETDKIFAQWISGDDVDANAAEQKVIERMELLSYRKKADSGNFSCNESIKWYNSLNHRLLASIISQEDVDKAQGTIHGFSAYHNILLAKDLIGVTRALGGTYFTQASMEDGAAVQFSEAVGGAAVLLDLIGLEMPPAAQFYRKLENKYAELMKQIQSARHTIESNGVKERNSDEESALVWWEKMTQYVDDVISPTEQFITETLLRRLENQKVTANKRLTLTLVVALITLILCPAMTAAYLLHTHRLQRANRTFGQELHLRMEQISSQKQISELLLTNYMPKNLKPINTLGWTMQFEARVFAAVTICSCDIMGFDRLIEVATPEQTVRLLNVLHSRLERIASRHDCYKFDHAVDSSSTFVSGLPVVNSSHSETMVRLALEIMELAESFSIPFLIGQTLVMQIGIHTGPVSTGVMGNKIPVYTILGKTVKIAQLMQKSAQGMRIHISNATFEHLSKRQPGEFEYESSEAIRINDINQPEVGIIPTYNLLGCSSEKYRADSHIIASGVDNNRYWQHDYDRTQPCKTDMAKVRRKWSSRERVKKNSM</sequence>
<dbReference type="SMART" id="SM00044">
    <property type="entry name" value="CYCc"/>
    <property type="match status" value="1"/>
</dbReference>
<dbReference type="InterPro" id="IPR001054">
    <property type="entry name" value="A/G_cyclase"/>
</dbReference>
<keyword evidence="3" id="KW-0472">Membrane</keyword>
<dbReference type="Pfam" id="PF00211">
    <property type="entry name" value="Guanylate_cyc"/>
    <property type="match status" value="1"/>
</dbReference>
<comment type="catalytic activity">
    <reaction evidence="1">
        <text>GTP = 3',5'-cyclic GMP + diphosphate</text>
        <dbReference type="Rhea" id="RHEA:13665"/>
        <dbReference type="ChEBI" id="CHEBI:33019"/>
        <dbReference type="ChEBI" id="CHEBI:37565"/>
        <dbReference type="ChEBI" id="CHEBI:57746"/>
        <dbReference type="EC" id="4.6.1.2"/>
    </reaction>
</comment>
<proteinExistence type="predicted"/>
<evidence type="ECO:0000256" key="4">
    <source>
        <dbReference type="SAM" id="SignalP"/>
    </source>
</evidence>
<dbReference type="GO" id="GO:0008074">
    <property type="term" value="C:guanylate cyclase complex, soluble"/>
    <property type="evidence" value="ECO:0007669"/>
    <property type="project" value="TreeGrafter"/>
</dbReference>
<evidence type="ECO:0000313" key="6">
    <source>
        <dbReference type="Proteomes" id="UP000887566"/>
    </source>
</evidence>
<feature type="chain" id="PRO_5036927895" evidence="4">
    <location>
        <begin position="23"/>
        <end position="622"/>
    </location>
</feature>
<accession>A0A914VZQ8</accession>